<dbReference type="Proteomes" id="UP000504604">
    <property type="component" value="Linkage group LG7"/>
</dbReference>
<reference evidence="3" key="1">
    <citation type="submission" date="2025-08" db="UniProtKB">
        <authorList>
            <consortium name="RefSeq"/>
        </authorList>
    </citation>
    <scope>IDENTIFICATION</scope>
</reference>
<dbReference type="AlphaFoldDB" id="A0A8M8UW90"/>
<dbReference type="InterPro" id="IPR007789">
    <property type="entry name" value="DUF688"/>
</dbReference>
<evidence type="ECO:0000313" key="3">
    <source>
        <dbReference type="RefSeq" id="XP_020551183.1"/>
    </source>
</evidence>
<feature type="compositionally biased region" description="Low complexity" evidence="1">
    <location>
        <begin position="85"/>
        <end position="95"/>
    </location>
</feature>
<dbReference type="RefSeq" id="XP_020551183.1">
    <property type="nucleotide sequence ID" value="XM_020695524.1"/>
</dbReference>
<name>A0A8M8UW90_SESIN</name>
<feature type="region of interest" description="Disordered" evidence="1">
    <location>
        <begin position="38"/>
        <end position="100"/>
    </location>
</feature>
<feature type="compositionally biased region" description="Pro residues" evidence="1">
    <location>
        <begin position="49"/>
        <end position="59"/>
    </location>
</feature>
<sequence>MYTSPTATKSVERTDQLVTMGFEVDDCYEPNSTPKLTLSKLPYCKPREPPPLMQTPPLRPSVSVPFHWEEVPGKPRATGGTAVETPPSSTTPPSSKNKAAARCLDLPPRLLHDESKITIMPSPTTVLGGPYVGRSLSLACTFSFRKGLVSGREEGLRPAKRSSKRNFGSGRWGSFKDEEKFSKGKLDFSRSLGDIFESDRITRVGRKRSFFSINSNLWGDIYASLKQAVPWRRSRD</sequence>
<organism evidence="2 3">
    <name type="scientific">Sesamum indicum</name>
    <name type="common">Oriental sesame</name>
    <name type="synonym">Sesamum orientale</name>
    <dbReference type="NCBI Taxonomy" id="4182"/>
    <lineage>
        <taxon>Eukaryota</taxon>
        <taxon>Viridiplantae</taxon>
        <taxon>Streptophyta</taxon>
        <taxon>Embryophyta</taxon>
        <taxon>Tracheophyta</taxon>
        <taxon>Spermatophyta</taxon>
        <taxon>Magnoliopsida</taxon>
        <taxon>eudicotyledons</taxon>
        <taxon>Gunneridae</taxon>
        <taxon>Pentapetalae</taxon>
        <taxon>asterids</taxon>
        <taxon>lamiids</taxon>
        <taxon>Lamiales</taxon>
        <taxon>Pedaliaceae</taxon>
        <taxon>Sesamum</taxon>
    </lineage>
</organism>
<dbReference type="Pfam" id="PF05097">
    <property type="entry name" value="DUF688"/>
    <property type="match status" value="1"/>
</dbReference>
<dbReference type="PANTHER" id="PTHR34371">
    <property type="entry name" value="OS01G0551000 PROTEIN"/>
    <property type="match status" value="1"/>
</dbReference>
<keyword evidence="2" id="KW-1185">Reference proteome</keyword>
<dbReference type="PANTHER" id="PTHR34371:SF6">
    <property type="entry name" value="MEMBRANE-ASSOCIATED KINASE REGULATOR 6"/>
    <property type="match status" value="1"/>
</dbReference>
<dbReference type="KEGG" id="sind:105166751"/>
<dbReference type="GeneID" id="105166751"/>
<dbReference type="OrthoDB" id="1934555at2759"/>
<protein>
    <submittedName>
        <fullName evidence="3">Uncharacterized protein At4g00950</fullName>
    </submittedName>
</protein>
<evidence type="ECO:0000313" key="2">
    <source>
        <dbReference type="Proteomes" id="UP000504604"/>
    </source>
</evidence>
<gene>
    <name evidence="3" type="primary">LOC105166751</name>
</gene>
<accession>A0A8M8UW90</accession>
<evidence type="ECO:0000256" key="1">
    <source>
        <dbReference type="SAM" id="MobiDB-lite"/>
    </source>
</evidence>
<proteinExistence type="predicted"/>